<organism evidence="1">
    <name type="scientific">marine sediment metagenome</name>
    <dbReference type="NCBI Taxonomy" id="412755"/>
    <lineage>
        <taxon>unclassified sequences</taxon>
        <taxon>metagenomes</taxon>
        <taxon>ecological metagenomes</taxon>
    </lineage>
</organism>
<proteinExistence type="predicted"/>
<dbReference type="EMBL" id="LAZR01000383">
    <property type="protein sequence ID" value="KKN71506.1"/>
    <property type="molecule type" value="Genomic_DNA"/>
</dbReference>
<evidence type="ECO:0000313" key="1">
    <source>
        <dbReference type="EMBL" id="KKN71506.1"/>
    </source>
</evidence>
<name>A0A0F9VD65_9ZZZZ</name>
<gene>
    <name evidence="1" type="ORF">LCGC14_0420850</name>
</gene>
<protein>
    <submittedName>
        <fullName evidence="1">Uncharacterized protein</fullName>
    </submittedName>
</protein>
<accession>A0A0F9VD65</accession>
<dbReference type="AlphaFoldDB" id="A0A0F9VD65"/>
<reference evidence="1" key="1">
    <citation type="journal article" date="2015" name="Nature">
        <title>Complex archaea that bridge the gap between prokaryotes and eukaryotes.</title>
        <authorList>
            <person name="Spang A."/>
            <person name="Saw J.H."/>
            <person name="Jorgensen S.L."/>
            <person name="Zaremba-Niedzwiedzka K."/>
            <person name="Martijn J."/>
            <person name="Lind A.E."/>
            <person name="van Eijk R."/>
            <person name="Schleper C."/>
            <person name="Guy L."/>
            <person name="Ettema T.J."/>
        </authorList>
    </citation>
    <scope>NUCLEOTIDE SEQUENCE</scope>
</reference>
<comment type="caution">
    <text evidence="1">The sequence shown here is derived from an EMBL/GenBank/DDBJ whole genome shotgun (WGS) entry which is preliminary data.</text>
</comment>
<sequence length="129" mass="13442">MSYANESVITKLATVAGINAKTIAVTSLYTVPAGKTFIPDHIVIRVTAFTSGGKGVEAVASFGGNSATYDDYLNTITYTVAAADVFIRDSVEDSAVVTQAAGDVFSISIETGSDATLETWAVDVFGYLL</sequence>